<dbReference type="AlphaFoldDB" id="A0A1T3MBF4"/>
<dbReference type="InterPro" id="IPR021505">
    <property type="entry name" value="Phage_B3_Orf6"/>
</dbReference>
<comment type="caution">
    <text evidence="2">The sequence shown here is derived from an EMBL/GenBank/DDBJ whole genome shotgun (WGS) entry which is preliminary data.</text>
</comment>
<protein>
    <recommendedName>
        <fullName evidence="4">Sulfate transporter</fullName>
    </recommendedName>
</protein>
<dbReference type="Pfam" id="PF11363">
    <property type="entry name" value="DUF3164"/>
    <property type="match status" value="1"/>
</dbReference>
<reference evidence="2 3" key="1">
    <citation type="submission" date="2016-06" db="EMBL/GenBank/DDBJ databases">
        <title>Revisiting the taxonomy of the Elizabethkingia Genus based on Whole-Genome Sequencing, Optical Mapping, and MALDI-TOF.</title>
        <authorList>
            <person name="Nicholson A.C."/>
        </authorList>
    </citation>
    <scope>NUCLEOTIDE SEQUENCE [LARGE SCALE GENOMIC DNA]</scope>
    <source>
        <strain evidence="2 3">G4070</strain>
    </source>
</reference>
<evidence type="ECO:0000256" key="1">
    <source>
        <dbReference type="SAM" id="Coils"/>
    </source>
</evidence>
<evidence type="ECO:0008006" key="4">
    <source>
        <dbReference type="Google" id="ProtNLM"/>
    </source>
</evidence>
<dbReference type="Proteomes" id="UP000190813">
    <property type="component" value="Unassembled WGS sequence"/>
</dbReference>
<proteinExistence type="predicted"/>
<organism evidence="2 3">
    <name type="scientific">Elizabethkingia occulta</name>
    <dbReference type="NCBI Taxonomy" id="1867263"/>
    <lineage>
        <taxon>Bacteria</taxon>
        <taxon>Pseudomonadati</taxon>
        <taxon>Bacteroidota</taxon>
        <taxon>Flavobacteriia</taxon>
        <taxon>Flavobacteriales</taxon>
        <taxon>Weeksellaceae</taxon>
        <taxon>Elizabethkingia</taxon>
    </lineage>
</organism>
<feature type="coiled-coil region" evidence="1">
    <location>
        <begin position="11"/>
        <end position="42"/>
    </location>
</feature>
<sequence length="210" mass="24505">MKTIDLTTVSAEALEAALAEKKEAERLAREKQRTDYEALKKETIEELAPIAEDIHLQLMRYKSKAFSQLGALYNLLQEYSKRHQDGKGNFEIQNGDYKIQFKRQGKGTFDERSHQAEQHIIDFINNRFGGDKDTRDFIMLCLERKKGALDVDQVQKLYSMEDRFNDENWKEGIKLLKESYSFIHSKDYVTVSKKERNGAWKPLVLNFSSL</sequence>
<evidence type="ECO:0000313" key="3">
    <source>
        <dbReference type="Proteomes" id="UP000190813"/>
    </source>
</evidence>
<name>A0A1T3MBF4_9FLAO</name>
<gene>
    <name evidence="2" type="ORF">BAZ10_10835</name>
</gene>
<accession>A0A1T3MBF4</accession>
<keyword evidence="3" id="KW-1185">Reference proteome</keyword>
<keyword evidence="1" id="KW-0175">Coiled coil</keyword>
<dbReference type="RefSeq" id="WP_069215761.1">
    <property type="nucleotide sequence ID" value="NZ_CBCSBR010000018.1"/>
</dbReference>
<dbReference type="EMBL" id="MAHX01000020">
    <property type="protein sequence ID" value="OPC61591.1"/>
    <property type="molecule type" value="Genomic_DNA"/>
</dbReference>
<evidence type="ECO:0000313" key="2">
    <source>
        <dbReference type="EMBL" id="OPC61591.1"/>
    </source>
</evidence>